<protein>
    <submittedName>
        <fullName evidence="2">Uncharacterized protein</fullName>
    </submittedName>
</protein>
<evidence type="ECO:0000256" key="1">
    <source>
        <dbReference type="SAM" id="MobiDB-lite"/>
    </source>
</evidence>
<name>A0ABP7B6L1_9ACTN</name>
<accession>A0ABP7B6L1</accession>
<evidence type="ECO:0000313" key="3">
    <source>
        <dbReference type="Proteomes" id="UP001500902"/>
    </source>
</evidence>
<dbReference type="RefSeq" id="WP_344873858.1">
    <property type="nucleotide sequence ID" value="NZ_BAAAZP010000017.1"/>
</dbReference>
<organism evidence="2 3">
    <name type="scientific">Nonomuraea antimicrobica</name>
    <dbReference type="NCBI Taxonomy" id="561173"/>
    <lineage>
        <taxon>Bacteria</taxon>
        <taxon>Bacillati</taxon>
        <taxon>Actinomycetota</taxon>
        <taxon>Actinomycetes</taxon>
        <taxon>Streptosporangiales</taxon>
        <taxon>Streptosporangiaceae</taxon>
        <taxon>Nonomuraea</taxon>
    </lineage>
</organism>
<gene>
    <name evidence="2" type="ORF">GCM10022224_012380</name>
</gene>
<feature type="region of interest" description="Disordered" evidence="1">
    <location>
        <begin position="86"/>
        <end position="110"/>
    </location>
</feature>
<dbReference type="EMBL" id="BAAAZP010000017">
    <property type="protein sequence ID" value="GAA3651026.1"/>
    <property type="molecule type" value="Genomic_DNA"/>
</dbReference>
<comment type="caution">
    <text evidence="2">The sequence shown here is derived from an EMBL/GenBank/DDBJ whole genome shotgun (WGS) entry which is preliminary data.</text>
</comment>
<reference evidence="3" key="1">
    <citation type="journal article" date="2019" name="Int. J. Syst. Evol. Microbiol.">
        <title>The Global Catalogue of Microorganisms (GCM) 10K type strain sequencing project: providing services to taxonomists for standard genome sequencing and annotation.</title>
        <authorList>
            <consortium name="The Broad Institute Genomics Platform"/>
            <consortium name="The Broad Institute Genome Sequencing Center for Infectious Disease"/>
            <person name="Wu L."/>
            <person name="Ma J."/>
        </authorList>
    </citation>
    <scope>NUCLEOTIDE SEQUENCE [LARGE SCALE GENOMIC DNA]</scope>
    <source>
        <strain evidence="3">JCM 16904</strain>
    </source>
</reference>
<proteinExistence type="predicted"/>
<dbReference type="Proteomes" id="UP001500902">
    <property type="component" value="Unassembled WGS sequence"/>
</dbReference>
<feature type="compositionally biased region" description="Gly residues" evidence="1">
    <location>
        <begin position="87"/>
        <end position="110"/>
    </location>
</feature>
<keyword evidence="3" id="KW-1185">Reference proteome</keyword>
<sequence length="110" mass="11047">MGDGLRADDRVRPRRVARGVATTCAEAAARASAFHERMAAYGTPWGVNNPVSRALGLCYRTARDEHAARHPGHPAACLAGRETVGRAGDGAGGGARGTAGGGAAVAGGVR</sequence>
<evidence type="ECO:0000313" key="2">
    <source>
        <dbReference type="EMBL" id="GAA3651026.1"/>
    </source>
</evidence>